<dbReference type="Gene3D" id="3.40.50.880">
    <property type="match status" value="1"/>
</dbReference>
<dbReference type="GO" id="GO:0016740">
    <property type="term" value="F:transferase activity"/>
    <property type="evidence" value="ECO:0007669"/>
    <property type="project" value="UniProtKB-KW"/>
</dbReference>
<dbReference type="PANTHER" id="PTHR42733:SF13">
    <property type="entry name" value="DJ-1_PFPI DOMAIN-CONTAINING PROTEIN"/>
    <property type="match status" value="1"/>
</dbReference>
<accession>A0A0X8GYS3</accession>
<dbReference type="CDD" id="cd03134">
    <property type="entry name" value="GATase1_PfpI_like"/>
    <property type="match status" value="1"/>
</dbReference>
<evidence type="ECO:0000259" key="2">
    <source>
        <dbReference type="Pfam" id="PF01965"/>
    </source>
</evidence>
<dbReference type="STRING" id="1514105.AOC36_02490"/>
<dbReference type="Pfam" id="PF01965">
    <property type="entry name" value="DJ-1_PfpI"/>
    <property type="match status" value="1"/>
</dbReference>
<keyword evidence="3" id="KW-0315">Glutamine amidotransferase</keyword>
<evidence type="ECO:0000313" key="3">
    <source>
        <dbReference type="EMBL" id="AMC92890.1"/>
    </source>
</evidence>
<reference evidence="3 4" key="1">
    <citation type="submission" date="2015-10" db="EMBL/GenBank/DDBJ databases">
        <title>Erysipelothrix larvae sp. LV19 isolated from the larval gut of the rhinoceros beetle, Trypoxylus dichotomus.</title>
        <authorList>
            <person name="Lim S."/>
            <person name="Kim B.-C."/>
        </authorList>
    </citation>
    <scope>NUCLEOTIDE SEQUENCE [LARGE SCALE GENOMIC DNA]</scope>
    <source>
        <strain evidence="3 4">LV19</strain>
    </source>
</reference>
<dbReference type="Proteomes" id="UP000063781">
    <property type="component" value="Chromosome"/>
</dbReference>
<dbReference type="NCBIfam" id="TIGR01382">
    <property type="entry name" value="PfpI"/>
    <property type="match status" value="1"/>
</dbReference>
<dbReference type="EMBL" id="CP013213">
    <property type="protein sequence ID" value="AMC92890.1"/>
    <property type="molecule type" value="Genomic_DNA"/>
</dbReference>
<sequence length="174" mass="19371">MRLEDAKVLTLVSDDFDDLEFFYPMIRLKEAHAQVDVAALSANTTYHGKYGLSVTSDIAFKDVDISTYDALLIPGGWAPDALRRIDDVLEFVRYMDQHNRVIGQICHAGWVLSSAGILKGRHVTSTPGIKHDLMYVGATWSDVPAIKDGNLVSGRRPPDLPIYLPYLLEAILEL</sequence>
<comment type="similarity">
    <text evidence="1">Belongs to the peptidase C56 family.</text>
</comment>
<dbReference type="PROSITE" id="PS51276">
    <property type="entry name" value="PEPTIDASE_C56_PFPI"/>
    <property type="match status" value="1"/>
</dbReference>
<evidence type="ECO:0000313" key="4">
    <source>
        <dbReference type="Proteomes" id="UP000063781"/>
    </source>
</evidence>
<dbReference type="InterPro" id="IPR006286">
    <property type="entry name" value="C56_PfpI-like"/>
</dbReference>
<keyword evidence="3" id="KW-0808">Transferase</keyword>
<gene>
    <name evidence="3" type="ORF">AOC36_02490</name>
</gene>
<dbReference type="AlphaFoldDB" id="A0A0X8GYS3"/>
<name>A0A0X8GYS3_9FIRM</name>
<evidence type="ECO:0000256" key="1">
    <source>
        <dbReference type="ARBA" id="ARBA00008542"/>
    </source>
</evidence>
<dbReference type="PANTHER" id="PTHR42733">
    <property type="entry name" value="DJ-1 PROTEIN"/>
    <property type="match status" value="1"/>
</dbReference>
<dbReference type="SUPFAM" id="SSF52317">
    <property type="entry name" value="Class I glutamine amidotransferase-like"/>
    <property type="match status" value="1"/>
</dbReference>
<dbReference type="OrthoDB" id="9792284at2"/>
<protein>
    <submittedName>
        <fullName evidence="3">Glutamine amidotransferase</fullName>
    </submittedName>
</protein>
<dbReference type="InterPro" id="IPR002818">
    <property type="entry name" value="DJ-1/PfpI"/>
</dbReference>
<keyword evidence="4" id="KW-1185">Reference proteome</keyword>
<dbReference type="InterPro" id="IPR029062">
    <property type="entry name" value="Class_I_gatase-like"/>
</dbReference>
<proteinExistence type="inferred from homology"/>
<feature type="domain" description="DJ-1/PfpI" evidence="2">
    <location>
        <begin position="7"/>
        <end position="164"/>
    </location>
</feature>
<dbReference type="KEGG" id="erl:AOC36_02490"/>
<organism evidence="3 4">
    <name type="scientific">Erysipelothrix larvae</name>
    <dbReference type="NCBI Taxonomy" id="1514105"/>
    <lineage>
        <taxon>Bacteria</taxon>
        <taxon>Bacillati</taxon>
        <taxon>Bacillota</taxon>
        <taxon>Erysipelotrichia</taxon>
        <taxon>Erysipelotrichales</taxon>
        <taxon>Erysipelotrichaceae</taxon>
        <taxon>Erysipelothrix</taxon>
    </lineage>
</organism>
<dbReference type="RefSeq" id="WP_067630978.1">
    <property type="nucleotide sequence ID" value="NZ_CP013213.1"/>
</dbReference>